<name>A0A3B0XNR9_9ZZZZ</name>
<gene>
    <name evidence="2" type="ORF">MNBD_GAMMA11-2893</name>
</gene>
<keyword evidence="1" id="KW-1133">Transmembrane helix</keyword>
<dbReference type="AlphaFoldDB" id="A0A3B0XNR9"/>
<keyword evidence="1" id="KW-0472">Membrane</keyword>
<organism evidence="2">
    <name type="scientific">hydrothermal vent metagenome</name>
    <dbReference type="NCBI Taxonomy" id="652676"/>
    <lineage>
        <taxon>unclassified sequences</taxon>
        <taxon>metagenomes</taxon>
        <taxon>ecological metagenomes</taxon>
    </lineage>
</organism>
<evidence type="ECO:0000313" key="2">
    <source>
        <dbReference type="EMBL" id="VAW57986.1"/>
    </source>
</evidence>
<evidence type="ECO:0000256" key="1">
    <source>
        <dbReference type="SAM" id="Phobius"/>
    </source>
</evidence>
<keyword evidence="1" id="KW-0812">Transmembrane</keyword>
<reference evidence="2" key="1">
    <citation type="submission" date="2018-06" db="EMBL/GenBank/DDBJ databases">
        <authorList>
            <person name="Zhirakovskaya E."/>
        </authorList>
    </citation>
    <scope>NUCLEOTIDE SEQUENCE</scope>
</reference>
<proteinExistence type="predicted"/>
<protein>
    <submittedName>
        <fullName evidence="2">Uncharacterized protein</fullName>
    </submittedName>
</protein>
<accession>A0A3B0XNR9</accession>
<dbReference type="EMBL" id="UOFG01000008">
    <property type="protein sequence ID" value="VAW57986.1"/>
    <property type="molecule type" value="Genomic_DNA"/>
</dbReference>
<feature type="transmembrane region" description="Helical" evidence="1">
    <location>
        <begin position="6"/>
        <end position="28"/>
    </location>
</feature>
<sequence>MKYKILKYFIAFVLFVFVSFFLISKWFFWEPYGVKRNSLVYMLKVPDVAKNFPVWGTDDSLEYDVIMADGLKPSTTIIRYNSSLSQDKLHKILLSKGYSCETYRRDETVFCEKTPDPGVTFQMTIKIKSSHSYVKIIIIEY</sequence>